<name>A0ABD2PWN3_9PLAT</name>
<protein>
    <submittedName>
        <fullName evidence="1">Uncharacterized protein</fullName>
    </submittedName>
</protein>
<keyword evidence="2" id="KW-1185">Reference proteome</keyword>
<dbReference type="AlphaFoldDB" id="A0ABD2PWN3"/>
<proteinExistence type="predicted"/>
<dbReference type="Proteomes" id="UP001626550">
    <property type="component" value="Unassembled WGS sequence"/>
</dbReference>
<dbReference type="EMBL" id="JBJKFK010001986">
    <property type="protein sequence ID" value="KAL3311851.1"/>
    <property type="molecule type" value="Genomic_DNA"/>
</dbReference>
<evidence type="ECO:0000313" key="1">
    <source>
        <dbReference type="EMBL" id="KAL3311851.1"/>
    </source>
</evidence>
<organism evidence="1 2">
    <name type="scientific">Cichlidogyrus casuarinus</name>
    <dbReference type="NCBI Taxonomy" id="1844966"/>
    <lineage>
        <taxon>Eukaryota</taxon>
        <taxon>Metazoa</taxon>
        <taxon>Spiralia</taxon>
        <taxon>Lophotrochozoa</taxon>
        <taxon>Platyhelminthes</taxon>
        <taxon>Monogenea</taxon>
        <taxon>Monopisthocotylea</taxon>
        <taxon>Dactylogyridea</taxon>
        <taxon>Ancyrocephalidae</taxon>
        <taxon>Cichlidogyrus</taxon>
    </lineage>
</organism>
<sequence>MQLSISNLDVELTQLLSGTNLVARMGQMNAEVYSQRWQALVSPEPETLVYSPTKIESRTSYEDANSLELISLQPALSVRSSRTSFYSIQSRSTLVNSRPDSILLDSFEENDSLLAFCPPGQLLKSNSIKLSVEQTANEILQDTPTAILLVYKNVSTLQFWP</sequence>
<reference evidence="1 2" key="1">
    <citation type="submission" date="2024-11" db="EMBL/GenBank/DDBJ databases">
        <title>Adaptive evolution of stress response genes in parasites aligns with host niche diversity.</title>
        <authorList>
            <person name="Hahn C."/>
            <person name="Resl P."/>
        </authorList>
    </citation>
    <scope>NUCLEOTIDE SEQUENCE [LARGE SCALE GENOMIC DNA]</scope>
    <source>
        <strain evidence="1">EGGRZ-B1_66</strain>
        <tissue evidence="1">Body</tissue>
    </source>
</reference>
<evidence type="ECO:0000313" key="2">
    <source>
        <dbReference type="Proteomes" id="UP001626550"/>
    </source>
</evidence>
<gene>
    <name evidence="1" type="ORF">Ciccas_009561</name>
</gene>
<comment type="caution">
    <text evidence="1">The sequence shown here is derived from an EMBL/GenBank/DDBJ whole genome shotgun (WGS) entry which is preliminary data.</text>
</comment>
<accession>A0ABD2PWN3</accession>